<dbReference type="Gene3D" id="1.20.58.220">
    <property type="entry name" value="Phosphate transport system protein phou homolog 2, domain 2"/>
    <property type="match status" value="1"/>
</dbReference>
<dbReference type="GO" id="GO:0005737">
    <property type="term" value="C:cytoplasm"/>
    <property type="evidence" value="ECO:0007669"/>
    <property type="project" value="UniProtKB-SubCell"/>
</dbReference>
<evidence type="ECO:0000256" key="3">
    <source>
        <dbReference type="ARBA" id="ARBA00011738"/>
    </source>
</evidence>
<protein>
    <recommendedName>
        <fullName evidence="8">Phosphate-specific transport system accessory protein PhoU</fullName>
    </recommendedName>
</protein>
<sequence length="219" mass="24553">MPPRRRLETELHKVHTGILHMGTLAEEALHKAMAALAEKDTTAAQLVIDEDSVIDTAQAEIEDLVTRVIAIEQPVAEDLRILITCIKLAADIERIGDHARHIAKAVDRVSRHGIEVALPRLLRMSELGIGMLHDVLTAFMDGDTAMAEAIAARDDLIDELHRTAYREIIAYMQEDPAHIEDGTRLLLLCRFLERLGDHVTNMCEWVVYARTGHHPELND</sequence>
<comment type="function">
    <text evidence="7 8">Plays a role in the regulation of phosphate uptake.</text>
</comment>
<organism evidence="10 11">
    <name type="scientific">Spirochaeta africana (strain ATCC 700263 / DSM 8902 / Z-7692)</name>
    <dbReference type="NCBI Taxonomy" id="889378"/>
    <lineage>
        <taxon>Bacteria</taxon>
        <taxon>Pseudomonadati</taxon>
        <taxon>Spirochaetota</taxon>
        <taxon>Spirochaetia</taxon>
        <taxon>Spirochaetales</taxon>
        <taxon>Spirochaetaceae</taxon>
        <taxon>Spirochaeta</taxon>
    </lineage>
</organism>
<dbReference type="PANTHER" id="PTHR42930:SF3">
    <property type="entry name" value="PHOSPHATE-SPECIFIC TRANSPORT SYSTEM ACCESSORY PROTEIN PHOU"/>
    <property type="match status" value="1"/>
</dbReference>
<dbReference type="InterPro" id="IPR028366">
    <property type="entry name" value="PhoU"/>
</dbReference>
<evidence type="ECO:0000256" key="7">
    <source>
        <dbReference type="ARBA" id="ARBA00056181"/>
    </source>
</evidence>
<dbReference type="EMBL" id="CP003282">
    <property type="protein sequence ID" value="AFG36745.1"/>
    <property type="molecule type" value="Genomic_DNA"/>
</dbReference>
<proteinExistence type="inferred from homology"/>
<dbReference type="InterPro" id="IPR026022">
    <property type="entry name" value="PhoU_dom"/>
</dbReference>
<keyword evidence="5 8" id="KW-0963">Cytoplasm</keyword>
<dbReference type="STRING" id="889378.Spiaf_0645"/>
<dbReference type="NCBIfam" id="TIGR02135">
    <property type="entry name" value="phoU_full"/>
    <property type="match status" value="1"/>
</dbReference>
<dbReference type="PANTHER" id="PTHR42930">
    <property type="entry name" value="PHOSPHATE-SPECIFIC TRANSPORT SYSTEM ACCESSORY PROTEIN PHOU"/>
    <property type="match status" value="1"/>
</dbReference>
<dbReference type="RefSeq" id="WP_014454742.1">
    <property type="nucleotide sequence ID" value="NC_017098.1"/>
</dbReference>
<dbReference type="Pfam" id="PF01895">
    <property type="entry name" value="PhoU"/>
    <property type="match status" value="2"/>
</dbReference>
<dbReference type="HOGENOM" id="CLU_078518_3_0_12"/>
<evidence type="ECO:0000256" key="2">
    <source>
        <dbReference type="ARBA" id="ARBA00008107"/>
    </source>
</evidence>
<dbReference type="PATRIC" id="fig|889378.3.peg.655"/>
<evidence type="ECO:0000313" key="11">
    <source>
        <dbReference type="Proteomes" id="UP000007383"/>
    </source>
</evidence>
<dbReference type="GO" id="GO:0030643">
    <property type="term" value="P:intracellular phosphate ion homeostasis"/>
    <property type="evidence" value="ECO:0007669"/>
    <property type="project" value="InterPro"/>
</dbReference>
<comment type="similarity">
    <text evidence="2 8">Belongs to the PhoU family.</text>
</comment>
<dbReference type="AlphaFoldDB" id="H9UGV2"/>
<dbReference type="FunFam" id="1.20.58.220:FF:000004">
    <property type="entry name" value="Phosphate-specific transport system accessory protein PhoU"/>
    <property type="match status" value="1"/>
</dbReference>
<accession>H9UGV2</accession>
<evidence type="ECO:0000256" key="1">
    <source>
        <dbReference type="ARBA" id="ARBA00004496"/>
    </source>
</evidence>
<dbReference type="KEGG" id="sfc:Spiaf_0645"/>
<dbReference type="GO" id="GO:0045936">
    <property type="term" value="P:negative regulation of phosphate metabolic process"/>
    <property type="evidence" value="ECO:0007669"/>
    <property type="project" value="InterPro"/>
</dbReference>
<gene>
    <name evidence="10" type="ordered locus">Spiaf_0645</name>
</gene>
<feature type="domain" description="PhoU" evidence="9">
    <location>
        <begin position="18"/>
        <end position="106"/>
    </location>
</feature>
<dbReference type="InterPro" id="IPR038078">
    <property type="entry name" value="PhoU-like_sf"/>
</dbReference>
<keyword evidence="11" id="KW-1185">Reference proteome</keyword>
<evidence type="ECO:0000256" key="4">
    <source>
        <dbReference type="ARBA" id="ARBA00022448"/>
    </source>
</evidence>
<dbReference type="PIRSF" id="PIRSF003107">
    <property type="entry name" value="PhoU"/>
    <property type="match status" value="1"/>
</dbReference>
<keyword evidence="4 8" id="KW-0813">Transport</keyword>
<dbReference type="SUPFAM" id="SSF109755">
    <property type="entry name" value="PhoU-like"/>
    <property type="match status" value="1"/>
</dbReference>
<evidence type="ECO:0000256" key="6">
    <source>
        <dbReference type="ARBA" id="ARBA00022592"/>
    </source>
</evidence>
<evidence type="ECO:0000313" key="10">
    <source>
        <dbReference type="EMBL" id="AFG36745.1"/>
    </source>
</evidence>
<feature type="domain" description="PhoU" evidence="9">
    <location>
        <begin position="121"/>
        <end position="206"/>
    </location>
</feature>
<dbReference type="Proteomes" id="UP000007383">
    <property type="component" value="Chromosome"/>
</dbReference>
<comment type="subunit">
    <text evidence="3 8">Homodimer.</text>
</comment>
<comment type="subcellular location">
    <subcellularLocation>
        <location evidence="1 8">Cytoplasm</location>
    </subcellularLocation>
</comment>
<name>H9UGV2_SPIAZ</name>
<evidence type="ECO:0000256" key="5">
    <source>
        <dbReference type="ARBA" id="ARBA00022490"/>
    </source>
</evidence>
<dbReference type="eggNOG" id="COG0704">
    <property type="taxonomic scope" value="Bacteria"/>
</dbReference>
<evidence type="ECO:0000256" key="8">
    <source>
        <dbReference type="PIRNR" id="PIRNR003107"/>
    </source>
</evidence>
<keyword evidence="6 8" id="KW-0592">Phosphate transport</keyword>
<reference evidence="11" key="1">
    <citation type="journal article" date="2013" name="Stand. Genomic Sci.">
        <title>Complete genome sequence of the halophilic bacterium Spirochaeta africana type strain (Z-7692(T)) from the alkaline Lake Magadi in the East African Rift.</title>
        <authorList>
            <person name="Liolos K."/>
            <person name="Abt B."/>
            <person name="Scheuner C."/>
            <person name="Teshima H."/>
            <person name="Held B."/>
            <person name="Lapidus A."/>
            <person name="Nolan M."/>
            <person name="Lucas S."/>
            <person name="Deshpande S."/>
            <person name="Cheng J.F."/>
            <person name="Tapia R."/>
            <person name="Goodwin L.A."/>
            <person name="Pitluck S."/>
            <person name="Pagani I."/>
            <person name="Ivanova N."/>
            <person name="Mavromatis K."/>
            <person name="Mikhailova N."/>
            <person name="Huntemann M."/>
            <person name="Pati A."/>
            <person name="Chen A."/>
            <person name="Palaniappan K."/>
            <person name="Land M."/>
            <person name="Rohde M."/>
            <person name="Tindall B.J."/>
            <person name="Detter J.C."/>
            <person name="Goker M."/>
            <person name="Bristow J."/>
            <person name="Eisen J.A."/>
            <person name="Markowitz V."/>
            <person name="Hugenholtz P."/>
            <person name="Woyke T."/>
            <person name="Klenk H.P."/>
            <person name="Kyrpides N.C."/>
        </authorList>
    </citation>
    <scope>NUCLEOTIDE SEQUENCE</scope>
    <source>
        <strain evidence="11">ATCC 700263 / DSM 8902 / Z-7692</strain>
    </source>
</reference>
<evidence type="ECO:0000259" key="9">
    <source>
        <dbReference type="Pfam" id="PF01895"/>
    </source>
</evidence>
<dbReference type="GO" id="GO:0006817">
    <property type="term" value="P:phosphate ion transport"/>
    <property type="evidence" value="ECO:0007669"/>
    <property type="project" value="UniProtKB-KW"/>
</dbReference>